<dbReference type="PROSITE" id="PS51084">
    <property type="entry name" value="HIT_2"/>
    <property type="match status" value="1"/>
</dbReference>
<dbReference type="GO" id="GO:0003824">
    <property type="term" value="F:catalytic activity"/>
    <property type="evidence" value="ECO:0007669"/>
    <property type="project" value="InterPro"/>
</dbReference>
<dbReference type="Gene3D" id="3.30.428.10">
    <property type="entry name" value="HIT-like"/>
    <property type="match status" value="1"/>
</dbReference>
<dbReference type="InterPro" id="IPR011146">
    <property type="entry name" value="HIT-like"/>
</dbReference>
<dbReference type="PROSITE" id="PS00892">
    <property type="entry name" value="HIT_1"/>
    <property type="match status" value="1"/>
</dbReference>
<dbReference type="SUPFAM" id="SSF54197">
    <property type="entry name" value="HIT-like"/>
    <property type="match status" value="1"/>
</dbReference>
<evidence type="ECO:0000313" key="6">
    <source>
        <dbReference type="Proteomes" id="UP000231581"/>
    </source>
</evidence>
<reference evidence="5 6" key="1">
    <citation type="submission" date="2017-09" db="EMBL/GenBank/DDBJ databases">
        <title>Depth-based differentiation of microbial function through sediment-hosted aquifers and enrichment of novel symbionts in the deep terrestrial subsurface.</title>
        <authorList>
            <person name="Probst A.J."/>
            <person name="Ladd B."/>
            <person name="Jarett J.K."/>
            <person name="Geller-Mcgrath D.E."/>
            <person name="Sieber C.M."/>
            <person name="Emerson J.B."/>
            <person name="Anantharaman K."/>
            <person name="Thomas B.C."/>
            <person name="Malmstrom R."/>
            <person name="Stieglmeier M."/>
            <person name="Klingl A."/>
            <person name="Woyke T."/>
            <person name="Ryan C.M."/>
            <person name="Banfield J.F."/>
        </authorList>
    </citation>
    <scope>NUCLEOTIDE SEQUENCE [LARGE SCALE GENOMIC DNA]</scope>
    <source>
        <strain evidence="5">CG22_combo_CG10-13_8_21_14_all_47_17</strain>
    </source>
</reference>
<gene>
    <name evidence="5" type="ORF">COX00_02760</name>
</gene>
<dbReference type="InterPro" id="IPR001310">
    <property type="entry name" value="Histidine_triad_HIT"/>
</dbReference>
<dbReference type="CDD" id="cd01277">
    <property type="entry name" value="HINT_subgroup"/>
    <property type="match status" value="1"/>
</dbReference>
<feature type="short sequence motif" description="Histidine triad motif" evidence="2 3">
    <location>
        <begin position="100"/>
        <end position="104"/>
    </location>
</feature>
<name>A0A2H0BSL7_9BACT</name>
<protein>
    <submittedName>
        <fullName evidence="5">HIT family protein</fullName>
    </submittedName>
</protein>
<dbReference type="PANTHER" id="PTHR46648">
    <property type="entry name" value="HIT FAMILY PROTEIN 1"/>
    <property type="match status" value="1"/>
</dbReference>
<dbReference type="Proteomes" id="UP000231581">
    <property type="component" value="Unassembled WGS sequence"/>
</dbReference>
<proteinExistence type="predicted"/>
<dbReference type="AlphaFoldDB" id="A0A2H0BSL7"/>
<dbReference type="Pfam" id="PF01230">
    <property type="entry name" value="HIT"/>
    <property type="match status" value="1"/>
</dbReference>
<accession>A0A2H0BSL7</accession>
<comment type="caution">
    <text evidence="5">The sequence shown here is derived from an EMBL/GenBank/DDBJ whole genome shotgun (WGS) entry which is preliminary data.</text>
</comment>
<dbReference type="GO" id="GO:0009117">
    <property type="term" value="P:nucleotide metabolic process"/>
    <property type="evidence" value="ECO:0007669"/>
    <property type="project" value="TreeGrafter"/>
</dbReference>
<dbReference type="InterPro" id="IPR039384">
    <property type="entry name" value="HINT"/>
</dbReference>
<evidence type="ECO:0000313" key="5">
    <source>
        <dbReference type="EMBL" id="PIP60529.1"/>
    </source>
</evidence>
<dbReference type="InterPro" id="IPR036265">
    <property type="entry name" value="HIT-like_sf"/>
</dbReference>
<dbReference type="EMBL" id="PCSZ01000055">
    <property type="protein sequence ID" value="PIP60529.1"/>
    <property type="molecule type" value="Genomic_DNA"/>
</dbReference>
<evidence type="ECO:0000256" key="1">
    <source>
        <dbReference type="PIRSR" id="PIRSR601310-1"/>
    </source>
</evidence>
<evidence type="ECO:0000256" key="2">
    <source>
        <dbReference type="PIRSR" id="PIRSR601310-3"/>
    </source>
</evidence>
<feature type="domain" description="HIT" evidence="4">
    <location>
        <begin position="8"/>
        <end position="115"/>
    </location>
</feature>
<dbReference type="InterPro" id="IPR019808">
    <property type="entry name" value="Histidine_triad_CS"/>
</dbReference>
<dbReference type="PRINTS" id="PR00332">
    <property type="entry name" value="HISTRIAD"/>
</dbReference>
<organism evidence="5 6">
    <name type="scientific">Candidatus Uhrbacteria bacterium CG22_combo_CG10-13_8_21_14_all_47_17</name>
    <dbReference type="NCBI Taxonomy" id="1975041"/>
    <lineage>
        <taxon>Bacteria</taxon>
        <taxon>Candidatus Uhriibacteriota</taxon>
    </lineage>
</organism>
<evidence type="ECO:0000259" key="4">
    <source>
        <dbReference type="PROSITE" id="PS51084"/>
    </source>
</evidence>
<dbReference type="PANTHER" id="PTHR46648:SF1">
    <property type="entry name" value="ADENOSINE 5'-MONOPHOSPHORAMIDASE HNT1"/>
    <property type="match status" value="1"/>
</dbReference>
<evidence type="ECO:0000256" key="3">
    <source>
        <dbReference type="PROSITE-ProRule" id="PRU00464"/>
    </source>
</evidence>
<feature type="active site" description="Tele-AMP-histidine intermediate" evidence="1">
    <location>
        <position position="102"/>
    </location>
</feature>
<sequence length="140" mass="15738">MNDQTETIFAKILRKEIPSVAVYEDDDVYAFLDAHPVNPGHTLVIPKKPSKGFLDAEPEVLEKLIVAVQKITQAVKIGMKADGINLHQNEGAAAGQEVFHLHIHIIPRFENDGYEHWHGKSYTSEEEAEKTANEIRKNLV</sequence>